<evidence type="ECO:0000256" key="1">
    <source>
        <dbReference type="SAM" id="MobiDB-lite"/>
    </source>
</evidence>
<proteinExistence type="predicted"/>
<sequence>MVCEEILDEIIVCLPTSDVQVHERSHKRRKKSASIDRPVSTCGGKGHGRRVPSPGHGNVMKDGEYSRKKMRIDHAEDGKPWGLRRSSRLSQKTESQEYLPERARGIITDDISGRIQFDSTGGRTDAADDEIISIVDSPHYQSDECEAMVEVLALERQQSDNMPQMEIITRLEEAEEDRLKSGQSSIPTTNNNEYTPKAVNSNTGNIPVQSHDRLHTTPEFNNTVAILGDASDDELAISSLTTTKEPSLPGIESFQPDALEGQKIKHSFSLRDLHERSFETWFTNKEPRWKQMQAQTLSVTKDVAPSNTTAEYHYLWSHVSVHGQVVRCGDITLANMNPVNIYND</sequence>
<reference evidence="2" key="1">
    <citation type="submission" date="2020-01" db="EMBL/GenBank/DDBJ databases">
        <title>Identification and distribution of gene clusters putatively required for synthesis of sphingolipid metabolism inhibitors in phylogenetically diverse species of the filamentous fungus Fusarium.</title>
        <authorList>
            <person name="Kim H.-S."/>
            <person name="Busman M."/>
            <person name="Brown D.W."/>
            <person name="Divon H."/>
            <person name="Uhlig S."/>
            <person name="Proctor R.H."/>
        </authorList>
    </citation>
    <scope>NUCLEOTIDE SEQUENCE</scope>
    <source>
        <strain evidence="2">NRRL 31653</strain>
    </source>
</reference>
<feature type="region of interest" description="Disordered" evidence="1">
    <location>
        <begin position="180"/>
        <end position="201"/>
    </location>
</feature>
<feature type="region of interest" description="Disordered" evidence="1">
    <location>
        <begin position="74"/>
        <end position="96"/>
    </location>
</feature>
<feature type="region of interest" description="Disordered" evidence="1">
    <location>
        <begin position="21"/>
        <end position="62"/>
    </location>
</feature>
<comment type="caution">
    <text evidence="2">The sequence shown here is derived from an EMBL/GenBank/DDBJ whole genome shotgun (WGS) entry which is preliminary data.</text>
</comment>
<feature type="compositionally biased region" description="Polar residues" evidence="1">
    <location>
        <begin position="181"/>
        <end position="201"/>
    </location>
</feature>
<organism evidence="2 3">
    <name type="scientific">Fusarium agapanthi</name>
    <dbReference type="NCBI Taxonomy" id="1803897"/>
    <lineage>
        <taxon>Eukaryota</taxon>
        <taxon>Fungi</taxon>
        <taxon>Dikarya</taxon>
        <taxon>Ascomycota</taxon>
        <taxon>Pezizomycotina</taxon>
        <taxon>Sordariomycetes</taxon>
        <taxon>Hypocreomycetidae</taxon>
        <taxon>Hypocreales</taxon>
        <taxon>Nectriaceae</taxon>
        <taxon>Fusarium</taxon>
        <taxon>Fusarium fujikuroi species complex</taxon>
    </lineage>
</organism>
<evidence type="ECO:0000313" key="3">
    <source>
        <dbReference type="Proteomes" id="UP000737391"/>
    </source>
</evidence>
<protein>
    <submittedName>
        <fullName evidence="2">Uncharacterized protein</fullName>
    </submittedName>
</protein>
<dbReference type="OrthoDB" id="5091810at2759"/>
<dbReference type="Proteomes" id="UP000737391">
    <property type="component" value="Unassembled WGS sequence"/>
</dbReference>
<accession>A0A9P5BJ71</accession>
<keyword evidence="3" id="KW-1185">Reference proteome</keyword>
<gene>
    <name evidence="2" type="ORF">FAGAP_969</name>
</gene>
<dbReference type="AlphaFoldDB" id="A0A9P5BJ71"/>
<dbReference type="EMBL" id="LUFC02000055">
    <property type="protein sequence ID" value="KAF4502813.1"/>
    <property type="molecule type" value="Genomic_DNA"/>
</dbReference>
<name>A0A9P5BJ71_9HYPO</name>
<evidence type="ECO:0000313" key="2">
    <source>
        <dbReference type="EMBL" id="KAF4502813.1"/>
    </source>
</evidence>